<dbReference type="SUPFAM" id="SSF48498">
    <property type="entry name" value="Tetracyclin repressor-like, C-terminal domain"/>
    <property type="match status" value="1"/>
</dbReference>
<evidence type="ECO:0000256" key="2">
    <source>
        <dbReference type="ARBA" id="ARBA00023125"/>
    </source>
</evidence>
<dbReference type="Gene3D" id="1.10.10.60">
    <property type="entry name" value="Homeodomain-like"/>
    <property type="match status" value="1"/>
</dbReference>
<dbReference type="InterPro" id="IPR009057">
    <property type="entry name" value="Homeodomain-like_sf"/>
</dbReference>
<sequence length="200" mass="21706">MHDLKTAPAPARDRLLAAATRIFARDGLNGATTREIAREAGVNEVTLFRLFQTKERLLEAVVQQNFGPDAPAPAAPIPAPSADFAADLLAHGRTYEKLLQQNLPLIRAMIGEIHHHHRVSQQQVFRGIFRPLREALVQRLELAQTAGELRADLSPALLADLFGGMIFTGVLSRASNVPKDYSATEHLAAAVELIVRGAAA</sequence>
<dbReference type="EMBL" id="CP001032">
    <property type="protein sequence ID" value="ACB75506.1"/>
    <property type="molecule type" value="Genomic_DNA"/>
</dbReference>
<keyword evidence="7" id="KW-1185">Reference proteome</keyword>
<evidence type="ECO:0000256" key="1">
    <source>
        <dbReference type="ARBA" id="ARBA00023015"/>
    </source>
</evidence>
<dbReference type="Proteomes" id="UP000007013">
    <property type="component" value="Chromosome"/>
</dbReference>
<evidence type="ECO:0000313" key="7">
    <source>
        <dbReference type="Proteomes" id="UP000007013"/>
    </source>
</evidence>
<evidence type="ECO:0000256" key="3">
    <source>
        <dbReference type="ARBA" id="ARBA00023163"/>
    </source>
</evidence>
<keyword evidence="1" id="KW-0805">Transcription regulation</keyword>
<proteinExistence type="predicted"/>
<accession>B1ZPQ3</accession>
<keyword evidence="2 4" id="KW-0238">DNA-binding</keyword>
<dbReference type="InterPro" id="IPR050109">
    <property type="entry name" value="HTH-type_TetR-like_transc_reg"/>
</dbReference>
<evidence type="ECO:0000256" key="4">
    <source>
        <dbReference type="PROSITE-ProRule" id="PRU00335"/>
    </source>
</evidence>
<dbReference type="PANTHER" id="PTHR30055">
    <property type="entry name" value="HTH-TYPE TRANSCRIPTIONAL REGULATOR RUTR"/>
    <property type="match status" value="1"/>
</dbReference>
<dbReference type="SUPFAM" id="SSF46689">
    <property type="entry name" value="Homeodomain-like"/>
    <property type="match status" value="1"/>
</dbReference>
<name>B1ZPQ3_OPITP</name>
<dbReference type="Gene3D" id="1.10.357.10">
    <property type="entry name" value="Tetracycline Repressor, domain 2"/>
    <property type="match status" value="1"/>
</dbReference>
<dbReference type="OrthoDB" id="277085at2"/>
<evidence type="ECO:0000313" key="6">
    <source>
        <dbReference type="EMBL" id="ACB75506.1"/>
    </source>
</evidence>
<dbReference type="GO" id="GO:0000976">
    <property type="term" value="F:transcription cis-regulatory region binding"/>
    <property type="evidence" value="ECO:0007669"/>
    <property type="project" value="TreeGrafter"/>
</dbReference>
<organism evidence="6 7">
    <name type="scientific">Opitutus terrae (strain DSM 11246 / JCM 15787 / PB90-1)</name>
    <dbReference type="NCBI Taxonomy" id="452637"/>
    <lineage>
        <taxon>Bacteria</taxon>
        <taxon>Pseudomonadati</taxon>
        <taxon>Verrucomicrobiota</taxon>
        <taxon>Opitutia</taxon>
        <taxon>Opitutales</taxon>
        <taxon>Opitutaceae</taxon>
        <taxon>Opitutus</taxon>
    </lineage>
</organism>
<feature type="domain" description="HTH tetR-type" evidence="5">
    <location>
        <begin position="9"/>
        <end position="69"/>
    </location>
</feature>
<dbReference type="STRING" id="452637.Oter_2223"/>
<dbReference type="eggNOG" id="COG1309">
    <property type="taxonomic scope" value="Bacteria"/>
</dbReference>
<dbReference type="GO" id="GO:0003700">
    <property type="term" value="F:DNA-binding transcription factor activity"/>
    <property type="evidence" value="ECO:0007669"/>
    <property type="project" value="TreeGrafter"/>
</dbReference>
<gene>
    <name evidence="6" type="ordered locus">Oter_2223</name>
</gene>
<dbReference type="AlphaFoldDB" id="B1ZPQ3"/>
<dbReference type="RefSeq" id="WP_012375043.1">
    <property type="nucleotide sequence ID" value="NC_010571.1"/>
</dbReference>
<feature type="DNA-binding region" description="H-T-H motif" evidence="4">
    <location>
        <begin position="32"/>
        <end position="51"/>
    </location>
</feature>
<reference evidence="6 7" key="1">
    <citation type="journal article" date="2011" name="J. Bacteriol.">
        <title>Genome sequence of the verrucomicrobium Opitutus terrae PB90-1, an abundant inhabitant of rice paddy soil ecosystems.</title>
        <authorList>
            <person name="van Passel M.W."/>
            <person name="Kant R."/>
            <person name="Palva A."/>
            <person name="Copeland A."/>
            <person name="Lucas S."/>
            <person name="Lapidus A."/>
            <person name="Glavina del Rio T."/>
            <person name="Pitluck S."/>
            <person name="Goltsman E."/>
            <person name="Clum A."/>
            <person name="Sun H."/>
            <person name="Schmutz J."/>
            <person name="Larimer F.W."/>
            <person name="Land M.L."/>
            <person name="Hauser L."/>
            <person name="Kyrpides N."/>
            <person name="Mikhailova N."/>
            <person name="Richardson P.P."/>
            <person name="Janssen P.H."/>
            <person name="de Vos W.M."/>
            <person name="Smidt H."/>
        </authorList>
    </citation>
    <scope>NUCLEOTIDE SEQUENCE [LARGE SCALE GENOMIC DNA]</scope>
    <source>
        <strain evidence="7">DSM 11246 / JCM 15787 / PB90-1</strain>
    </source>
</reference>
<dbReference type="Pfam" id="PF00440">
    <property type="entry name" value="TetR_N"/>
    <property type="match status" value="1"/>
</dbReference>
<dbReference type="InterPro" id="IPR001647">
    <property type="entry name" value="HTH_TetR"/>
</dbReference>
<dbReference type="PROSITE" id="PS50977">
    <property type="entry name" value="HTH_TETR_2"/>
    <property type="match status" value="1"/>
</dbReference>
<dbReference type="PRINTS" id="PR00455">
    <property type="entry name" value="HTHTETR"/>
</dbReference>
<dbReference type="KEGG" id="ote:Oter_2223"/>
<evidence type="ECO:0000259" key="5">
    <source>
        <dbReference type="PROSITE" id="PS50977"/>
    </source>
</evidence>
<protein>
    <submittedName>
        <fullName evidence="6">Transcriptional regulator, TetR family</fullName>
    </submittedName>
</protein>
<dbReference type="PANTHER" id="PTHR30055:SF226">
    <property type="entry name" value="HTH-TYPE TRANSCRIPTIONAL REGULATOR PKSA"/>
    <property type="match status" value="1"/>
</dbReference>
<dbReference type="InterPro" id="IPR011075">
    <property type="entry name" value="TetR_C"/>
</dbReference>
<dbReference type="InterPro" id="IPR036271">
    <property type="entry name" value="Tet_transcr_reg_TetR-rel_C_sf"/>
</dbReference>
<dbReference type="HOGENOM" id="CLU_069356_27_3_0"/>
<keyword evidence="3" id="KW-0804">Transcription</keyword>
<dbReference type="Pfam" id="PF16859">
    <property type="entry name" value="TetR_C_11"/>
    <property type="match status" value="1"/>
</dbReference>